<dbReference type="Gene3D" id="3.30.70.1230">
    <property type="entry name" value="Nucleotide cyclase"/>
    <property type="match status" value="1"/>
</dbReference>
<dbReference type="PROSITE" id="PS50125">
    <property type="entry name" value="GUANYLATE_CYCLASE_2"/>
    <property type="match status" value="1"/>
</dbReference>
<dbReference type="CDD" id="cd07302">
    <property type="entry name" value="CHD"/>
    <property type="match status" value="1"/>
</dbReference>
<dbReference type="Pfam" id="PF04945">
    <property type="entry name" value="YHS"/>
    <property type="match status" value="1"/>
</dbReference>
<reference evidence="4" key="1">
    <citation type="submission" date="2016-10" db="EMBL/GenBank/DDBJ databases">
        <authorList>
            <person name="Varghese N."/>
            <person name="Submissions S."/>
        </authorList>
    </citation>
    <scope>NUCLEOTIDE SEQUENCE [LARGE SCALE GENOMIC DNA]</scope>
    <source>
        <strain evidence="4">ATCC 35263</strain>
    </source>
</reference>
<evidence type="ECO:0000313" key="3">
    <source>
        <dbReference type="EMBL" id="SEH10451.1"/>
    </source>
</evidence>
<dbReference type="Gene3D" id="1.10.620.20">
    <property type="entry name" value="Ribonucleotide Reductase, subunit A"/>
    <property type="match status" value="1"/>
</dbReference>
<keyword evidence="4" id="KW-1185">Reference proteome</keyword>
<name>A0A1H6FHZ4_THEAL</name>
<protein>
    <submittedName>
        <fullName evidence="3">Adenylate cyclase, class 3</fullName>
    </submittedName>
</protein>
<dbReference type="GO" id="GO:0006171">
    <property type="term" value="P:cAMP biosynthetic process"/>
    <property type="evidence" value="ECO:0007669"/>
    <property type="project" value="TreeGrafter"/>
</dbReference>
<sequence length="237" mass="25728">MERVAETGRFRVSDERHTFVFADLAGFTALTEAHGDERAADIALEFCRELNRLLPEDAEDVKMLGDACLLRVGDAGEAVGLGLRLTGDLSRRHGFPDVRVGMHTGTAARRGADWFGSTINIAARVAALAGPCEVLLTAATRDAAGMPDGVVFEGCGAHELRHVAAPVHLFRARSVDEDARDGRWVIDPVCRMRLDVDQAATSIEHDGTERYFCSALCAGKFARSPDRYLRDAAHVPL</sequence>
<dbReference type="GO" id="GO:0016491">
    <property type="term" value="F:oxidoreductase activity"/>
    <property type="evidence" value="ECO:0007669"/>
    <property type="project" value="InterPro"/>
</dbReference>
<dbReference type="STRING" id="29539.SAMN02745716_0303"/>
<dbReference type="AlphaFoldDB" id="A0A1H6FHZ4"/>
<comment type="similarity">
    <text evidence="1">Belongs to the adenylyl cyclase class-3 family.</text>
</comment>
<evidence type="ECO:0000313" key="4">
    <source>
        <dbReference type="Proteomes" id="UP000222056"/>
    </source>
</evidence>
<dbReference type="InterPro" id="IPR050697">
    <property type="entry name" value="Adenylyl/Guanylyl_Cyclase_3/4"/>
</dbReference>
<dbReference type="InterPro" id="IPR011017">
    <property type="entry name" value="TRASH_dom"/>
</dbReference>
<evidence type="ECO:0000256" key="1">
    <source>
        <dbReference type="ARBA" id="ARBA00005381"/>
    </source>
</evidence>
<dbReference type="SUPFAM" id="SSF47240">
    <property type="entry name" value="Ferritin-like"/>
    <property type="match status" value="1"/>
</dbReference>
<gene>
    <name evidence="3" type="ORF">SAMN02745716_0303</name>
</gene>
<dbReference type="PANTHER" id="PTHR43081:SF19">
    <property type="entry name" value="PH-SENSITIVE ADENYLATE CYCLASE RV1264"/>
    <property type="match status" value="1"/>
</dbReference>
<dbReference type="EMBL" id="FNWJ01000001">
    <property type="protein sequence ID" value="SEH10451.1"/>
    <property type="molecule type" value="Genomic_DNA"/>
</dbReference>
<accession>A0A1H6FHZ4</accession>
<dbReference type="InterPro" id="IPR009078">
    <property type="entry name" value="Ferritin-like_SF"/>
</dbReference>
<feature type="domain" description="Guanylate cyclase" evidence="2">
    <location>
        <begin position="18"/>
        <end position="126"/>
    </location>
</feature>
<dbReference type="GO" id="GO:0035556">
    <property type="term" value="P:intracellular signal transduction"/>
    <property type="evidence" value="ECO:0007669"/>
    <property type="project" value="InterPro"/>
</dbReference>
<dbReference type="InterPro" id="IPR012348">
    <property type="entry name" value="RNR-like"/>
</dbReference>
<evidence type="ECO:0000259" key="2">
    <source>
        <dbReference type="PROSITE" id="PS50125"/>
    </source>
</evidence>
<dbReference type="InterPro" id="IPR029787">
    <property type="entry name" value="Nucleotide_cyclase"/>
</dbReference>
<dbReference type="InterPro" id="IPR001054">
    <property type="entry name" value="A/G_cyclase"/>
</dbReference>
<dbReference type="PANTHER" id="PTHR43081">
    <property type="entry name" value="ADENYLATE CYCLASE, TERMINAL-DIFFERENTIATION SPECIFIC-RELATED"/>
    <property type="match status" value="1"/>
</dbReference>
<dbReference type="Pfam" id="PF00211">
    <property type="entry name" value="Guanylate_cyc"/>
    <property type="match status" value="1"/>
</dbReference>
<dbReference type="Proteomes" id="UP000222056">
    <property type="component" value="Unassembled WGS sequence"/>
</dbReference>
<dbReference type="GO" id="GO:0004016">
    <property type="term" value="F:adenylate cyclase activity"/>
    <property type="evidence" value="ECO:0007669"/>
    <property type="project" value="UniProtKB-ARBA"/>
</dbReference>
<proteinExistence type="inferred from homology"/>
<dbReference type="InterPro" id="IPR007029">
    <property type="entry name" value="YHS_dom"/>
</dbReference>
<dbReference type="SMART" id="SM00746">
    <property type="entry name" value="TRASH"/>
    <property type="match status" value="1"/>
</dbReference>
<dbReference type="SUPFAM" id="SSF55073">
    <property type="entry name" value="Nucleotide cyclase"/>
    <property type="match status" value="1"/>
</dbReference>
<organism evidence="3 4">
    <name type="scientific">Thermoleophilum album</name>
    <dbReference type="NCBI Taxonomy" id="29539"/>
    <lineage>
        <taxon>Bacteria</taxon>
        <taxon>Bacillati</taxon>
        <taxon>Actinomycetota</taxon>
        <taxon>Thermoleophilia</taxon>
        <taxon>Thermoleophilales</taxon>
        <taxon>Thermoleophilaceae</taxon>
        <taxon>Thermoleophilum</taxon>
    </lineage>
</organism>